<dbReference type="PROSITE" id="PS50172">
    <property type="entry name" value="BRCT"/>
    <property type="match status" value="1"/>
</dbReference>
<comment type="caution">
    <text evidence="3">The sequence shown here is derived from an EMBL/GenBank/DDBJ whole genome shotgun (WGS) entry which is preliminary data.</text>
</comment>
<dbReference type="Pfam" id="PF00533">
    <property type="entry name" value="BRCT"/>
    <property type="match status" value="1"/>
</dbReference>
<dbReference type="Gene3D" id="3.40.50.10190">
    <property type="entry name" value="BRCT domain"/>
    <property type="match status" value="1"/>
</dbReference>
<dbReference type="InterPro" id="IPR036420">
    <property type="entry name" value="BRCT_dom_sf"/>
</dbReference>
<dbReference type="SUPFAM" id="SSF52113">
    <property type="entry name" value="BRCT domain"/>
    <property type="match status" value="1"/>
</dbReference>
<accession>A0AB34KS65</accession>
<proteinExistence type="predicted"/>
<evidence type="ECO:0000256" key="1">
    <source>
        <dbReference type="SAM" id="MobiDB-lite"/>
    </source>
</evidence>
<dbReference type="Proteomes" id="UP000803884">
    <property type="component" value="Unassembled WGS sequence"/>
</dbReference>
<organism evidence="3 4">
    <name type="scientific">Cladosporium halotolerans</name>
    <dbReference type="NCBI Taxonomy" id="1052096"/>
    <lineage>
        <taxon>Eukaryota</taxon>
        <taxon>Fungi</taxon>
        <taxon>Dikarya</taxon>
        <taxon>Ascomycota</taxon>
        <taxon>Pezizomycotina</taxon>
        <taxon>Dothideomycetes</taxon>
        <taxon>Dothideomycetidae</taxon>
        <taxon>Cladosporiales</taxon>
        <taxon>Cladosporiaceae</taxon>
        <taxon>Cladosporium</taxon>
    </lineage>
</organism>
<evidence type="ECO:0000259" key="2">
    <source>
        <dbReference type="PROSITE" id="PS50172"/>
    </source>
</evidence>
<feature type="domain" description="BRCT" evidence="2">
    <location>
        <begin position="86"/>
        <end position="133"/>
    </location>
</feature>
<dbReference type="RefSeq" id="XP_069230698.1">
    <property type="nucleotide sequence ID" value="XM_069372095.1"/>
</dbReference>
<feature type="region of interest" description="Disordered" evidence="1">
    <location>
        <begin position="65"/>
        <end position="86"/>
    </location>
</feature>
<dbReference type="GeneID" id="96004933"/>
<protein>
    <recommendedName>
        <fullName evidence="2">BRCT domain-containing protein</fullName>
    </recommendedName>
</protein>
<evidence type="ECO:0000313" key="4">
    <source>
        <dbReference type="Proteomes" id="UP000803884"/>
    </source>
</evidence>
<name>A0AB34KS65_9PEZI</name>
<dbReference type="EMBL" id="JAAQHG020000009">
    <property type="protein sequence ID" value="KAL1587593.1"/>
    <property type="molecule type" value="Genomic_DNA"/>
</dbReference>
<dbReference type="SMART" id="SM00292">
    <property type="entry name" value="BRCT"/>
    <property type="match status" value="1"/>
</dbReference>
<dbReference type="AlphaFoldDB" id="A0AB34KS65"/>
<keyword evidence="4" id="KW-1185">Reference proteome</keyword>
<reference evidence="3 4" key="1">
    <citation type="journal article" date="2020" name="Microbiol. Resour. Announc.">
        <title>Draft Genome Sequence of a Cladosporium Species Isolated from the Mesophotic Ascidian Didemnum maculosum.</title>
        <authorList>
            <person name="Gioti A."/>
            <person name="Siaperas R."/>
            <person name="Nikolaivits E."/>
            <person name="Le Goff G."/>
            <person name="Ouazzani J."/>
            <person name="Kotoulas G."/>
            <person name="Topakas E."/>
        </authorList>
    </citation>
    <scope>NUCLEOTIDE SEQUENCE [LARGE SCALE GENOMIC DNA]</scope>
    <source>
        <strain evidence="3 4">TM138-S3</strain>
    </source>
</reference>
<gene>
    <name evidence="3" type="ORF">WHR41_03489</name>
</gene>
<sequence>MPPKKETAPTEVFVLTTPATDGFSGQIVGIYVERQSAADAAEDGMEINTFKVHYPKVAEKVVKEKTNAPKNGAEPNTKKHKIVPEGRPGSLTGFSFLFTGTLDGLDRATLEETVATYGGQITKKIDDASFVVIGVKPGPKKLEEIKQKGTKTLTQAEFFEMFGGYYQESPTKKAK</sequence>
<evidence type="ECO:0000313" key="3">
    <source>
        <dbReference type="EMBL" id="KAL1587593.1"/>
    </source>
</evidence>
<dbReference type="InterPro" id="IPR001357">
    <property type="entry name" value="BRCT_dom"/>
</dbReference>